<dbReference type="RefSeq" id="WP_229733920.1">
    <property type="nucleotide sequence ID" value="NZ_BMFP01000004.1"/>
</dbReference>
<sequence>MIQLYPLVRVSCLVLLFFLLWSPVQAQNCYPDFYVYQVSPYGPLCSPGYVTLRADSYQGESGQYVSGEFRWYSGETSTWPVQTTQIWGSNTTSDYMVYAEDGKTVWVSYFDNNTWCESSRVAYTFSITSPPTMSVEYAKSCEPGTAEIKLSGAPSGGTYRLYKYQNGYLNLVQSNSTGLFMIQGYDRANDHDLYQAQIYMSSGCGNTVYYPLHIDAPDPTPPTVSGTLTVCQGTGTVLSATGGENSYTFRWYDGAGNQLIEGTQFTVPSTLAAGTYYYSVQGVSATDCHTEPLEFAVTINLRPVDSSILANGQTGSAMIYLGQKVTISSIGGVGTPHYWYSSNEGASWNELDATTIGQSNFEHEPSSTGVYTYRVKNRNECGFCDENGGSCGPEQLVRVTVLAPPTVHIATSSGIGIGFGTSLKASVSDGSEASFTWSPAVGLNSTAGAVIKANPVTTTTYTVTATWRNGYTSMGTVTVSPGGNNHNYIVESVMMDKYKTYEELHQLPAREFRQQVSYFDGLGRASQKVAQRASPLEQDIVTPVEYDQLGREARKFLPYAADEASGFFKPNALGDGPSRAGADYLSDSYLGSRQYKFYQQENGPVASGLPFSQAILEASPLNRVLEQGAPGEAWQPAESGRLGDIHTVKVHQRANAVGEVRQWEYSSSDNFFVSPGYYAAGSLFVTETYDEQDALVVEYKNLQGQVVAKKVQEIGSISSSEVESGFMITQYIYDSFGNLRLVIQPEGYRSELPGPDVNGHVTLSSTLTPVFLKRWCFRYEYDGRRRVIEKQVPGAGAVYMVYDLRDLPVLTQDAEQRLRDEWGYVRYDAHGRSVETGLYRPGEELTQGQMQQRLTDFYIGDPDQVTEEHLSISSHDGRAVYEASGSITFLPDFSFAATSTASLTARIAPATSLARQSYFPGGGDDYEALTQTFYDNYGQPELEDYNFNGTIMARLTPQNTRVLGLVTGTRTKVLGTGEWLTNVTFYDEKYRVIQTLGDGFLEGKRVAGWERTGTVYDFAGQPEETLAIYQVPARDPEPARIYRIYQQMSYDHAGRHTKTVQQIDGHGPEMLAENSYNELGQLITKRLHKKSNSGQEEWERDFLQEVDFRYNIRGWLTDINNPELVVQQEKLFGMKLSYNTDMQLGGLGQYNGNISEMRWATISDEGKQRGYAYAYDRASRLTEGLYRSNPGAGWTNIGENYTVSGITYDANGNIGSMERHGLLQEDAYMEQYTLEDFGPVDNLKYDYAGNQLINVKDEGGDVGHKDYFRDNGHTDENAVEYGYDLNGNLEKDDNKGITSVAYNHLNLPERVEVADQGHIRFIYTAAGQKLRKEVYDTNNQLTSSTEYAGPFVFEGGALQFAHTSEGRALYQPTADEPWRFEYHLKDHLGNLRVSFAEPTSLTAELTMEMMAAPQEEENFGRVSETRHLDRGRSRSGSHAALLGAGRGKPLGPGRRLTVRSGDRVKAEVYGLYEEEVKSNKGLNLAAWLLGSATAGVGTMTELGNGNGKALPYIGAGIALAPVVLQKEKGAPVAYMRYIAYGKDSSYVDSGYQLLTRLANGEWEKLELAYTAKQDGFVEVFLANESYEAAWFDDMSVQHLEQMLVQENHYDPWGLNLAGIEKQGAPDHLFQYNGKEKQTELGLNWMDYGARMYDAQLGRFHTQDRFAEKYLNFTPYQYGANNPIRFIDINGDSIGVHSSISSDFVLNRAFNHFASSKVGRAFLSQYAKKGQTIAGYTFTEDGQYHKDGIHLNYEAKLVEDDEVWKDRGKDSRGSTNAEGNTITVFVNSYSKVNSQDGSTYDWSPSLDRTSVATAKQMGRGIFSRTMTFFHESFIHADLFAKDYQDNGLFDYSNISSRFKTPGLKEHWQHFQVLYNKDNSLWPGGAKRGLIEVNSGYQYYSNEQISKMIWDYNGGKR</sequence>
<dbReference type="Pfam" id="PF20041">
    <property type="entry name" value="DUF6443"/>
    <property type="match status" value="1"/>
</dbReference>
<dbReference type="NCBIfam" id="TIGR03696">
    <property type="entry name" value="Rhs_assc_core"/>
    <property type="match status" value="1"/>
</dbReference>
<feature type="signal peptide" evidence="2">
    <location>
        <begin position="1"/>
        <end position="26"/>
    </location>
</feature>
<dbReference type="InterPro" id="IPR044023">
    <property type="entry name" value="Ig_7"/>
</dbReference>
<evidence type="ECO:0008006" key="7">
    <source>
        <dbReference type="Google" id="ProtNLM"/>
    </source>
</evidence>
<dbReference type="EMBL" id="BMFP01000004">
    <property type="protein sequence ID" value="GGG19023.1"/>
    <property type="molecule type" value="Genomic_DNA"/>
</dbReference>
<gene>
    <name evidence="5" type="ORF">GCM10011323_23940</name>
</gene>
<evidence type="ECO:0000256" key="1">
    <source>
        <dbReference type="SAM" id="MobiDB-lite"/>
    </source>
</evidence>
<evidence type="ECO:0000313" key="5">
    <source>
        <dbReference type="EMBL" id="GGG19023.1"/>
    </source>
</evidence>
<evidence type="ECO:0000259" key="4">
    <source>
        <dbReference type="Pfam" id="PF20041"/>
    </source>
</evidence>
<dbReference type="Gene3D" id="2.180.10.10">
    <property type="entry name" value="RHS repeat-associated core"/>
    <property type="match status" value="2"/>
</dbReference>
<proteinExistence type="predicted"/>
<feature type="domain" description="Ig-like" evidence="3">
    <location>
        <begin position="219"/>
        <end position="300"/>
    </location>
</feature>
<protein>
    <recommendedName>
        <fullName evidence="7">RHS repeat-associated core domain-containing protein</fullName>
    </recommendedName>
</protein>
<evidence type="ECO:0000256" key="2">
    <source>
        <dbReference type="SAM" id="SignalP"/>
    </source>
</evidence>
<dbReference type="Pfam" id="PF19081">
    <property type="entry name" value="Ig_7"/>
    <property type="match status" value="1"/>
</dbReference>
<accession>A0ABQ1W7I0</accession>
<feature type="chain" id="PRO_5047320860" description="RHS repeat-associated core domain-containing protein" evidence="2">
    <location>
        <begin position="27"/>
        <end position="1915"/>
    </location>
</feature>
<dbReference type="InterPro" id="IPR045619">
    <property type="entry name" value="DUF6443"/>
</dbReference>
<evidence type="ECO:0000313" key="6">
    <source>
        <dbReference type="Proteomes" id="UP000634043"/>
    </source>
</evidence>
<name>A0ABQ1W7I0_9BACT</name>
<feature type="domain" description="DUF6443" evidence="4">
    <location>
        <begin position="497"/>
        <end position="639"/>
    </location>
</feature>
<dbReference type="InterPro" id="IPR022385">
    <property type="entry name" value="Rhs_assc_core"/>
</dbReference>
<dbReference type="Proteomes" id="UP000634043">
    <property type="component" value="Unassembled WGS sequence"/>
</dbReference>
<organism evidence="5 6">
    <name type="scientific">Pontibacter amylolyticus</name>
    <dbReference type="NCBI Taxonomy" id="1424080"/>
    <lineage>
        <taxon>Bacteria</taxon>
        <taxon>Pseudomonadati</taxon>
        <taxon>Bacteroidota</taxon>
        <taxon>Cytophagia</taxon>
        <taxon>Cytophagales</taxon>
        <taxon>Hymenobacteraceae</taxon>
        <taxon>Pontibacter</taxon>
    </lineage>
</organism>
<comment type="caution">
    <text evidence="5">The sequence shown here is derived from an EMBL/GenBank/DDBJ whole genome shotgun (WGS) entry which is preliminary data.</text>
</comment>
<feature type="region of interest" description="Disordered" evidence="1">
    <location>
        <begin position="1426"/>
        <end position="1456"/>
    </location>
</feature>
<evidence type="ECO:0000259" key="3">
    <source>
        <dbReference type="Pfam" id="PF19081"/>
    </source>
</evidence>
<keyword evidence="6" id="KW-1185">Reference proteome</keyword>
<reference evidence="6" key="1">
    <citation type="journal article" date="2019" name="Int. J. Syst. Evol. Microbiol.">
        <title>The Global Catalogue of Microorganisms (GCM) 10K type strain sequencing project: providing services to taxonomists for standard genome sequencing and annotation.</title>
        <authorList>
            <consortium name="The Broad Institute Genomics Platform"/>
            <consortium name="The Broad Institute Genome Sequencing Center for Infectious Disease"/>
            <person name="Wu L."/>
            <person name="Ma J."/>
        </authorList>
    </citation>
    <scope>NUCLEOTIDE SEQUENCE [LARGE SCALE GENOMIC DNA]</scope>
    <source>
        <strain evidence="6">CGMCC 1.12749</strain>
    </source>
</reference>
<keyword evidence="2" id="KW-0732">Signal</keyword>